<evidence type="ECO:0000313" key="1">
    <source>
        <dbReference type="EMBL" id="EKV18937.1"/>
    </source>
</evidence>
<accession>K9GCR0</accession>
<gene>
    <name evidence="1" type="ORF">PDIP_25070</name>
</gene>
<evidence type="ECO:0000313" key="2">
    <source>
        <dbReference type="Proteomes" id="UP000009886"/>
    </source>
</evidence>
<protein>
    <submittedName>
        <fullName evidence="1">Uncharacterized protein</fullName>
    </submittedName>
</protein>
<proteinExistence type="predicted"/>
<sequence length="55" mass="5909">MHFPAQSCAPIVSAATRRISQRHTPNASLVKIGCAELNCRASRGSFVASGCVRFF</sequence>
<reference evidence="2" key="1">
    <citation type="journal article" date="2012" name="BMC Genomics">
        <title>Genome sequence of the necrotrophic fungus Penicillium digitatum, the main postharvest pathogen of citrus.</title>
        <authorList>
            <person name="Marcet-Houben M."/>
            <person name="Ballester A.-R."/>
            <person name="de la Fuente B."/>
            <person name="Harries E."/>
            <person name="Marcos J.F."/>
            <person name="Gonzalez-Candelas L."/>
            <person name="Gabaldon T."/>
        </authorList>
    </citation>
    <scope>NUCLEOTIDE SEQUENCE [LARGE SCALE GENOMIC DNA]</scope>
    <source>
        <strain evidence="2">Pd1 / CECT 20795</strain>
    </source>
</reference>
<dbReference type="HOGENOM" id="CLU_3033090_0_0_1"/>
<dbReference type="KEGG" id="pdp:PDIP_25070"/>
<organism evidence="1 2">
    <name type="scientific">Penicillium digitatum (strain Pd1 / CECT 20795)</name>
    <name type="common">Green mold</name>
    <dbReference type="NCBI Taxonomy" id="1170230"/>
    <lineage>
        <taxon>Eukaryota</taxon>
        <taxon>Fungi</taxon>
        <taxon>Dikarya</taxon>
        <taxon>Ascomycota</taxon>
        <taxon>Pezizomycotina</taxon>
        <taxon>Eurotiomycetes</taxon>
        <taxon>Eurotiomycetidae</taxon>
        <taxon>Eurotiales</taxon>
        <taxon>Aspergillaceae</taxon>
        <taxon>Penicillium</taxon>
    </lineage>
</organism>
<dbReference type="AlphaFoldDB" id="K9GCR0"/>
<dbReference type="Proteomes" id="UP000009886">
    <property type="component" value="Unassembled WGS sequence"/>
</dbReference>
<comment type="caution">
    <text evidence="1">The sequence shown here is derived from an EMBL/GenBank/DDBJ whole genome shotgun (WGS) entry which is preliminary data.</text>
</comment>
<name>K9GCR0_PEND1</name>
<dbReference type="EMBL" id="AKCU01000169">
    <property type="protein sequence ID" value="EKV18937.1"/>
    <property type="molecule type" value="Genomic_DNA"/>
</dbReference>
<dbReference type="VEuPathDB" id="FungiDB:PDIP_25070"/>